<dbReference type="Proteomes" id="UP001333710">
    <property type="component" value="Chromosome"/>
</dbReference>
<gene>
    <name evidence="2" type="ORF">MACH26_23140</name>
</gene>
<feature type="compositionally biased region" description="Basic and acidic residues" evidence="1">
    <location>
        <begin position="40"/>
        <end position="57"/>
    </location>
</feature>
<dbReference type="EMBL" id="AP027272">
    <property type="protein sequence ID" value="BDX06793.1"/>
    <property type="molecule type" value="Genomic_DNA"/>
</dbReference>
<keyword evidence="3" id="KW-1185">Reference proteome</keyword>
<dbReference type="RefSeq" id="WP_338292793.1">
    <property type="nucleotide sequence ID" value="NZ_AP027272.1"/>
</dbReference>
<evidence type="ECO:0000313" key="2">
    <source>
        <dbReference type="EMBL" id="BDX06793.1"/>
    </source>
</evidence>
<reference evidence="2" key="1">
    <citation type="submission" date="2023-01" db="EMBL/GenBank/DDBJ databases">
        <title>Complete genome sequence of Planctobacterium marinum strain Dej080120_11.</title>
        <authorList>
            <person name="Ueki S."/>
            <person name="Maruyama F."/>
        </authorList>
    </citation>
    <scope>NUCLEOTIDE SEQUENCE</scope>
    <source>
        <strain evidence="2">Dej080120_11</strain>
    </source>
</reference>
<proteinExistence type="predicted"/>
<evidence type="ECO:0000313" key="3">
    <source>
        <dbReference type="Proteomes" id="UP001333710"/>
    </source>
</evidence>
<name>A0AA48HVU7_9ALTE</name>
<feature type="region of interest" description="Disordered" evidence="1">
    <location>
        <begin position="1"/>
        <end position="89"/>
    </location>
</feature>
<sequence>MNGRRGDQVTHHRTYETASDRRANTHLAQGQTRTRSGSVEIRRRSGSVDHFHYHENRNSTGFMVSRGTHTDRHGNVTRGRRNVDPSYNP</sequence>
<feature type="compositionally biased region" description="Basic and acidic residues" evidence="1">
    <location>
        <begin position="1"/>
        <end position="23"/>
    </location>
</feature>
<evidence type="ECO:0000256" key="1">
    <source>
        <dbReference type="SAM" id="MobiDB-lite"/>
    </source>
</evidence>
<feature type="compositionally biased region" description="Polar residues" evidence="1">
    <location>
        <begin position="26"/>
        <end position="37"/>
    </location>
</feature>
<dbReference type="KEGG" id="pmaw:MACH26_23140"/>
<dbReference type="AlphaFoldDB" id="A0AA48HVU7"/>
<protein>
    <submittedName>
        <fullName evidence="2">Uncharacterized protein</fullName>
    </submittedName>
</protein>
<accession>A0AA48HVU7</accession>
<organism evidence="2 3">
    <name type="scientific">Planctobacterium marinum</name>
    <dbReference type="NCBI Taxonomy" id="1631968"/>
    <lineage>
        <taxon>Bacteria</taxon>
        <taxon>Pseudomonadati</taxon>
        <taxon>Pseudomonadota</taxon>
        <taxon>Gammaproteobacteria</taxon>
        <taxon>Alteromonadales</taxon>
        <taxon>Alteromonadaceae</taxon>
        <taxon>Planctobacterium</taxon>
    </lineage>
</organism>